<dbReference type="Gene3D" id="3.40.50.300">
    <property type="entry name" value="P-loop containing nucleotide triphosphate hydrolases"/>
    <property type="match status" value="1"/>
</dbReference>
<sequence>MATSNEYVDSTRKEPESGDDDICLSSDFRQVCSYSSIKETVGEVLESIETFVSKENFKKHIRPDVYNIEEIEGSLELRRKDLAKTDCSVIVAGETSSGKSSIINRILGDTILPTGVTASTTRVCRVKYSEDLMITTCDAEDKNEIDRMYFQSKEDMAETLNTLAKTKDPNIGYIDIHMPVPLLQGNVIIVDTPGFGDNEQKKVAEKMIEYIPNALAIVFVINVAAAGGIQDDRIVPILTHVQNLRNQMVSFSPNDVIFVMNRWDSLCMETELKKKEYTENTKKSLQTVWRDVDDDCILQLSMVPTDEYREMFQRFQRTLKKIITHNEQKRIKVHLRFLKEFLDESERIIVSKLKCAEETVEENKNGCVKMLNELEDLERIRQEAHSNLKGYIDDFLREVTSQFYEYIHQRSFKNAILKCVESSTRRSIGKDLDDAIEKATIDWQQHHIEEIFQKVIGEELTRVFSSIQKKICFLKEKMKGFKTKTMLDVDFKIACALAPSGTLLVSSIVMSRMLVDPRIVAGCAVLGLVVTGLAMMEVIDDFKTICEKTLKSRIDALSKEKIYTALQQRYASLIESIITKLLDGDVKNEINNMKRNVHSLQEKHKELKSATTDLKSLRDELNQRKAHLNKIEKIEINLD</sequence>
<evidence type="ECO:0000259" key="2">
    <source>
        <dbReference type="Pfam" id="PF00350"/>
    </source>
</evidence>
<dbReference type="Pfam" id="PF00350">
    <property type="entry name" value="Dynamin_N"/>
    <property type="match status" value="1"/>
</dbReference>
<dbReference type="InterPro" id="IPR027417">
    <property type="entry name" value="P-loop_NTPase"/>
</dbReference>
<dbReference type="SUPFAM" id="SSF52540">
    <property type="entry name" value="P-loop containing nucleoside triphosphate hydrolases"/>
    <property type="match status" value="1"/>
</dbReference>
<organism evidence="3 4">
    <name type="scientific">Magallana gigas</name>
    <name type="common">Pacific oyster</name>
    <name type="synonym">Crassostrea gigas</name>
    <dbReference type="NCBI Taxonomy" id="29159"/>
    <lineage>
        <taxon>Eukaryota</taxon>
        <taxon>Metazoa</taxon>
        <taxon>Spiralia</taxon>
        <taxon>Lophotrochozoa</taxon>
        <taxon>Mollusca</taxon>
        <taxon>Bivalvia</taxon>
        <taxon>Autobranchia</taxon>
        <taxon>Pteriomorphia</taxon>
        <taxon>Ostreida</taxon>
        <taxon>Ostreoidea</taxon>
        <taxon>Ostreidae</taxon>
        <taxon>Magallana</taxon>
    </lineage>
</organism>
<feature type="coiled-coil region" evidence="1">
    <location>
        <begin position="590"/>
        <end position="637"/>
    </location>
</feature>
<dbReference type="InterPro" id="IPR045063">
    <property type="entry name" value="Dynamin_N"/>
</dbReference>
<dbReference type="EnsemblMetazoa" id="G20089.3">
    <property type="protein sequence ID" value="G20089.3:cds"/>
    <property type="gene ID" value="G20089"/>
</dbReference>
<evidence type="ECO:0000313" key="4">
    <source>
        <dbReference type="Proteomes" id="UP000005408"/>
    </source>
</evidence>
<protein>
    <recommendedName>
        <fullName evidence="2">Dynamin N-terminal domain-containing protein</fullName>
    </recommendedName>
</protein>
<keyword evidence="1" id="KW-0175">Coiled coil</keyword>
<keyword evidence="4" id="KW-1185">Reference proteome</keyword>
<dbReference type="PANTHER" id="PTHR26392">
    <property type="entry name" value="MITOGEN-ACTIVATED PROTEIN KINASE KINASE KINASE 7-RELATED"/>
    <property type="match status" value="1"/>
</dbReference>
<feature type="domain" description="Dynamin N-terminal" evidence="2">
    <location>
        <begin position="89"/>
        <end position="225"/>
    </location>
</feature>
<dbReference type="Proteomes" id="UP000005408">
    <property type="component" value="Unassembled WGS sequence"/>
</dbReference>
<dbReference type="PANTHER" id="PTHR26392:SF92">
    <property type="entry name" value="PROTEIN KINASE DOMAIN-CONTAINING PROTEIN"/>
    <property type="match status" value="1"/>
</dbReference>
<feature type="coiled-coil region" evidence="1">
    <location>
        <begin position="367"/>
        <end position="394"/>
    </location>
</feature>
<evidence type="ECO:0000313" key="3">
    <source>
        <dbReference type="EnsemblMetazoa" id="G20089.3:cds"/>
    </source>
</evidence>
<reference evidence="3" key="1">
    <citation type="submission" date="2022-08" db="UniProtKB">
        <authorList>
            <consortium name="EnsemblMetazoa"/>
        </authorList>
    </citation>
    <scope>IDENTIFICATION</scope>
    <source>
        <strain evidence="3">05x7-T-G4-1.051#20</strain>
    </source>
</reference>
<name>A0A8W8JS18_MAGGI</name>
<dbReference type="OMA" id="INCARKS"/>
<dbReference type="AlphaFoldDB" id="A0A8W8JS18"/>
<dbReference type="OrthoDB" id="5981483at2759"/>
<accession>A0A8W8JS18</accession>
<proteinExistence type="predicted"/>
<evidence type="ECO:0000256" key="1">
    <source>
        <dbReference type="SAM" id="Coils"/>
    </source>
</evidence>